<sequence length="260" mass="28479">MTHITASPLLVSFSIPCNIAHHPAIRIARCSLSAIHSSPWRHSEPSTPNPRVSKIQAVANMNGLEIELAPGFAMGTTNRSPEFLSKFPLGKVPAFAANDTNGTNVWESDAIAQFIAESGPAATQLLGSTPAERAVIRQWICFANNELTDPVVQLVLWRIGIAPFDENKEKAALARLDRSLSCLDGHLKGRTWLATQEKLSLADISAASALIWGFGMVIDADMRKKYPAVVEWYERTLETKGVKEAFGEKNFIEKRKEGGQ</sequence>
<dbReference type="InterPro" id="IPR050802">
    <property type="entry name" value="EF-GSTs"/>
</dbReference>
<dbReference type="PANTHER" id="PTHR43986">
    <property type="entry name" value="ELONGATION FACTOR 1-GAMMA"/>
    <property type="match status" value="1"/>
</dbReference>
<dbReference type="PROSITE" id="PS50404">
    <property type="entry name" value="GST_NTER"/>
    <property type="match status" value="1"/>
</dbReference>
<evidence type="ECO:0000259" key="3">
    <source>
        <dbReference type="PROSITE" id="PS50404"/>
    </source>
</evidence>
<feature type="domain" description="GST C-terminal" evidence="4">
    <location>
        <begin position="129"/>
        <end position="258"/>
    </location>
</feature>
<comment type="similarity">
    <text evidence="1 2">Belongs to the GST superfamily.</text>
</comment>
<dbReference type="InterPro" id="IPR036249">
    <property type="entry name" value="Thioredoxin-like_sf"/>
</dbReference>
<evidence type="ECO:0000259" key="4">
    <source>
        <dbReference type="PROSITE" id="PS50405"/>
    </source>
</evidence>
<dbReference type="EMBL" id="VIFY01000088">
    <property type="protein sequence ID" value="TQB71125.1"/>
    <property type="molecule type" value="Genomic_DNA"/>
</dbReference>
<dbReference type="Gene3D" id="1.20.1050.10">
    <property type="match status" value="1"/>
</dbReference>
<dbReference type="SFLD" id="SFLDG00358">
    <property type="entry name" value="Main_(cytGST)"/>
    <property type="match status" value="1"/>
</dbReference>
<evidence type="ECO:0000256" key="1">
    <source>
        <dbReference type="ARBA" id="ARBA00007409"/>
    </source>
</evidence>
<dbReference type="FunFam" id="1.20.1050.10:FF:000006">
    <property type="entry name" value="Elongation factor 1 gamma"/>
    <property type="match status" value="1"/>
</dbReference>
<dbReference type="SUPFAM" id="SSF47616">
    <property type="entry name" value="GST C-terminal domain-like"/>
    <property type="match status" value="1"/>
</dbReference>
<dbReference type="InterPro" id="IPR004046">
    <property type="entry name" value="GST_C"/>
</dbReference>
<evidence type="ECO:0000256" key="2">
    <source>
        <dbReference type="RuleBase" id="RU003494"/>
    </source>
</evidence>
<gene>
    <name evidence="5" type="ORF">MPDQ_007781</name>
</gene>
<dbReference type="STRING" id="5098.A0A507QVB1"/>
<dbReference type="InterPro" id="IPR010987">
    <property type="entry name" value="Glutathione-S-Trfase_C-like"/>
</dbReference>
<dbReference type="GO" id="GO:0006414">
    <property type="term" value="P:translational elongation"/>
    <property type="evidence" value="ECO:0007669"/>
    <property type="project" value="TreeGrafter"/>
</dbReference>
<dbReference type="InterPro" id="IPR004045">
    <property type="entry name" value="Glutathione_S-Trfase_N"/>
</dbReference>
<name>A0A507QVB1_MONPU</name>
<dbReference type="PROSITE" id="PS50405">
    <property type="entry name" value="GST_CTER"/>
    <property type="match status" value="1"/>
</dbReference>
<dbReference type="InterPro" id="IPR036282">
    <property type="entry name" value="Glutathione-S-Trfase_C_sf"/>
</dbReference>
<organism evidence="5 6">
    <name type="scientific">Monascus purpureus</name>
    <name type="common">Red mold</name>
    <name type="synonym">Monascus anka</name>
    <dbReference type="NCBI Taxonomy" id="5098"/>
    <lineage>
        <taxon>Eukaryota</taxon>
        <taxon>Fungi</taxon>
        <taxon>Dikarya</taxon>
        <taxon>Ascomycota</taxon>
        <taxon>Pezizomycotina</taxon>
        <taxon>Eurotiomycetes</taxon>
        <taxon>Eurotiomycetidae</taxon>
        <taxon>Eurotiales</taxon>
        <taxon>Aspergillaceae</taxon>
        <taxon>Monascus</taxon>
    </lineage>
</organism>
<proteinExistence type="inferred from homology"/>
<comment type="caution">
    <text evidence="5">The sequence shown here is derived from an EMBL/GenBank/DDBJ whole genome shotgun (WGS) entry which is preliminary data.</text>
</comment>
<protein>
    <submittedName>
        <fullName evidence="5">Uncharacterized protein</fullName>
    </submittedName>
</protein>
<dbReference type="OrthoDB" id="249703at2759"/>
<dbReference type="SFLD" id="SFLDS00019">
    <property type="entry name" value="Glutathione_Transferase_(cytos"/>
    <property type="match status" value="1"/>
</dbReference>
<evidence type="ECO:0000313" key="5">
    <source>
        <dbReference type="EMBL" id="TQB71125.1"/>
    </source>
</evidence>
<dbReference type="AlphaFoldDB" id="A0A507QVB1"/>
<reference evidence="5 6" key="1">
    <citation type="submission" date="2019-06" db="EMBL/GenBank/DDBJ databases">
        <title>Wine fermentation using esterase from Monascus purpureus.</title>
        <authorList>
            <person name="Geng C."/>
            <person name="Zhang Y."/>
        </authorList>
    </citation>
    <scope>NUCLEOTIDE SEQUENCE [LARGE SCALE GENOMIC DNA]</scope>
    <source>
        <strain evidence="5">HQ1</strain>
    </source>
</reference>
<dbReference type="Proteomes" id="UP000319663">
    <property type="component" value="Unassembled WGS sequence"/>
</dbReference>
<dbReference type="CDD" id="cd03181">
    <property type="entry name" value="GST_C_EF1Bgamma_like"/>
    <property type="match status" value="1"/>
</dbReference>
<dbReference type="PANTHER" id="PTHR43986:SF10">
    <property type="entry name" value="ELONGATION FACTOR EEF-1B GAMMA SUBUNIT, PUTATIVE (AFU_ORTHOLOGUE AFUA_1G17120)-RELATED"/>
    <property type="match status" value="1"/>
</dbReference>
<dbReference type="SUPFAM" id="SSF52833">
    <property type="entry name" value="Thioredoxin-like"/>
    <property type="match status" value="1"/>
</dbReference>
<dbReference type="CDD" id="cd03044">
    <property type="entry name" value="GST_N_EF1Bgamma"/>
    <property type="match status" value="1"/>
</dbReference>
<accession>A0A507QVB1</accession>
<dbReference type="Pfam" id="PF02798">
    <property type="entry name" value="GST_N"/>
    <property type="match status" value="1"/>
</dbReference>
<dbReference type="Pfam" id="PF00043">
    <property type="entry name" value="GST_C"/>
    <property type="match status" value="1"/>
</dbReference>
<dbReference type="InterPro" id="IPR040079">
    <property type="entry name" value="Glutathione_S-Trfase"/>
</dbReference>
<feature type="domain" description="GST N-terminal" evidence="3">
    <location>
        <begin position="39"/>
        <end position="123"/>
    </location>
</feature>
<evidence type="ECO:0000313" key="6">
    <source>
        <dbReference type="Proteomes" id="UP000319663"/>
    </source>
</evidence>
<dbReference type="GO" id="GO:0005634">
    <property type="term" value="C:nucleus"/>
    <property type="evidence" value="ECO:0007669"/>
    <property type="project" value="TreeGrafter"/>
</dbReference>
<dbReference type="Gene3D" id="3.40.30.10">
    <property type="entry name" value="Glutaredoxin"/>
    <property type="match status" value="1"/>
</dbReference>
<keyword evidence="6" id="KW-1185">Reference proteome</keyword>
<dbReference type="GO" id="GO:0005737">
    <property type="term" value="C:cytoplasm"/>
    <property type="evidence" value="ECO:0007669"/>
    <property type="project" value="TreeGrafter"/>
</dbReference>